<organism evidence="1">
    <name type="scientific">Ectopseudomonas oleovorans</name>
    <name type="common">Pseudomonas oleovorans</name>
    <dbReference type="NCBI Taxonomy" id="301"/>
    <lineage>
        <taxon>Bacteria</taxon>
        <taxon>Pseudomonadati</taxon>
        <taxon>Pseudomonadota</taxon>
        <taxon>Gammaproteobacteria</taxon>
        <taxon>Pseudomonadales</taxon>
        <taxon>Pseudomonadaceae</taxon>
        <taxon>Ectopseudomonas</taxon>
    </lineage>
</organism>
<gene>
    <name evidence="1" type="ORF">POT9AD_1133</name>
</gene>
<name>A0A653B0G3_ECTOL</name>
<protein>
    <submittedName>
        <fullName evidence="1">Uncharacterized protein</fullName>
    </submittedName>
</protein>
<dbReference type="EMBL" id="LR130779">
    <property type="protein sequence ID" value="VDN62124.1"/>
    <property type="molecule type" value="Genomic_DNA"/>
</dbReference>
<sequence length="376" mass="41054">MTDSVSIYKLGIYGKAYDVPGTCRAYTYQHQPDNQGAWRLGEAMSIASKAGGGDYIDTGLGLLKQLELKGYGVYELGEVGTPEMEPAHNPEHTLFNEIRTSTPVSEDGEPVRYIITEQQLQRIYSLENTRRIHLEMVSVYAEGCRGIIEGLRAALHSCAKASSAAEVGLIVDGVLAAARAPEWQRCQTCDGTGDVHRADGEYLGECHCSKAHKAAIEAGDLMAIAEECGAGRMAENVAQVTRCDLGRIIQFVRNQQVEQQKPVGSVFTMQPCFPGEPKRAHAQLHVVLPAGTKLYAEPQQSQVNRIPAGLYAELEALRTLRDATGVYLQGYMRDEIEDEDNCVTEDQHDAACTVKLALDKARELEWKGGGEGNSHG</sequence>
<reference evidence="1" key="1">
    <citation type="submission" date="2018-11" db="EMBL/GenBank/DDBJ databases">
        <authorList>
            <consortium name="Genoscope - CEA"/>
            <person name="William W."/>
        </authorList>
    </citation>
    <scope>NUCLEOTIDE SEQUENCE [LARGE SCALE GENOMIC DNA]</scope>
    <source>
        <strain evidence="1">T9AD</strain>
    </source>
</reference>
<dbReference type="AlphaFoldDB" id="A0A653B0G3"/>
<dbReference type="OrthoDB" id="9813793at2"/>
<proteinExistence type="predicted"/>
<accession>A0A653B0G3</accession>
<evidence type="ECO:0000313" key="1">
    <source>
        <dbReference type="EMBL" id="VDN62124.1"/>
    </source>
</evidence>